<name>A0A1I6V174_9GAMM</name>
<protein>
    <submittedName>
        <fullName evidence="2">Uncharacterized protein</fullName>
    </submittedName>
</protein>
<organism evidence="2 3">
    <name type="scientific">Acinetobacter bohemicus</name>
    <dbReference type="NCBI Taxonomy" id="1435036"/>
    <lineage>
        <taxon>Bacteria</taxon>
        <taxon>Pseudomonadati</taxon>
        <taxon>Pseudomonadota</taxon>
        <taxon>Gammaproteobacteria</taxon>
        <taxon>Moraxellales</taxon>
        <taxon>Moraxellaceae</taxon>
        <taxon>Acinetobacter</taxon>
    </lineage>
</organism>
<accession>A0A1I6V174</accession>
<keyword evidence="1" id="KW-0732">Signal</keyword>
<keyword evidence="3" id="KW-1185">Reference proteome</keyword>
<evidence type="ECO:0000256" key="1">
    <source>
        <dbReference type="SAM" id="SignalP"/>
    </source>
</evidence>
<dbReference type="AlphaFoldDB" id="A0A1I6V174"/>
<evidence type="ECO:0000313" key="3">
    <source>
        <dbReference type="Proteomes" id="UP000182827"/>
    </source>
</evidence>
<sequence length="50" mass="5587">MNNKITSFILSIALIFSSSLHASNILDENNICQASGDTIFAILQWCYDYS</sequence>
<reference evidence="3" key="1">
    <citation type="submission" date="2016-10" db="EMBL/GenBank/DDBJ databases">
        <authorList>
            <person name="Varghese N."/>
            <person name="Submissions S."/>
        </authorList>
    </citation>
    <scope>NUCLEOTIDE SEQUENCE [LARGE SCALE GENOMIC DNA]</scope>
    <source>
        <strain evidence="3">ANC 5076</strain>
    </source>
</reference>
<dbReference type="Proteomes" id="UP000182827">
    <property type="component" value="Unassembled WGS sequence"/>
</dbReference>
<dbReference type="EMBL" id="FOZU01000020">
    <property type="protein sequence ID" value="SFT07450.1"/>
    <property type="molecule type" value="Genomic_DNA"/>
</dbReference>
<gene>
    <name evidence="2" type="ORF">SAMN05444586_102011</name>
</gene>
<evidence type="ECO:0000313" key="2">
    <source>
        <dbReference type="EMBL" id="SFT07450.1"/>
    </source>
</evidence>
<proteinExistence type="predicted"/>
<feature type="signal peptide" evidence="1">
    <location>
        <begin position="1"/>
        <end position="22"/>
    </location>
</feature>
<feature type="chain" id="PRO_5010249648" evidence="1">
    <location>
        <begin position="23"/>
        <end position="50"/>
    </location>
</feature>